<evidence type="ECO:0000256" key="7">
    <source>
        <dbReference type="PROSITE-ProRule" id="PRU00703"/>
    </source>
</evidence>
<protein>
    <submittedName>
        <fullName evidence="12">Hemolysin</fullName>
    </submittedName>
</protein>
<keyword evidence="3" id="KW-0677">Repeat</keyword>
<feature type="domain" description="CBS" evidence="10">
    <location>
        <begin position="269"/>
        <end position="327"/>
    </location>
</feature>
<feature type="transmembrane region" description="Helical" evidence="9">
    <location>
        <begin position="58"/>
        <end position="79"/>
    </location>
</feature>
<comment type="caution">
    <text evidence="12">The sequence shown here is derived from an EMBL/GenBank/DDBJ whole genome shotgun (WGS) entry which is preliminary data.</text>
</comment>
<evidence type="ECO:0000256" key="2">
    <source>
        <dbReference type="ARBA" id="ARBA00022692"/>
    </source>
</evidence>
<evidence type="ECO:0000256" key="9">
    <source>
        <dbReference type="SAM" id="Phobius"/>
    </source>
</evidence>
<sequence length="359" mass="40389">MISLLIIFFFIALLFSFLCSLWEAVLLSITPSYAQIKLKEGSAVGRKLQEFKENIDQPLAAILTLNTIAHTVGALGVGAQAAQIWADSNPIITGFVVPAFMTFAILVFSELIPKTLGANYWKELSNFTVKSLTLLIKALYPLVWFSQLLTKMLKKEKVDAVFTRSDFLAMTELGTKEGVFESSESHLINNLLQFNTVQASDVMTPRTVVIKADAGQTIADFYKLHPNLRFSRIPVYETGHTDHIQGFILQNEVLQKMLDNEGHLLISEIQRPIPLIPENYPIPDLFNDFLEKNDHIAVVVDEFGGMDGIVSMEDVIETMLGREIVDEMDNTSDMRELARKRWKTRAAKYGLIESEEKSP</sequence>
<dbReference type="PANTHER" id="PTHR22777">
    <property type="entry name" value="HEMOLYSIN-RELATED"/>
    <property type="match status" value="1"/>
</dbReference>
<evidence type="ECO:0000256" key="4">
    <source>
        <dbReference type="ARBA" id="ARBA00022989"/>
    </source>
</evidence>
<comment type="subcellular location">
    <subcellularLocation>
        <location evidence="1">Membrane</location>
        <topology evidence="1">Multi-pass membrane protein</topology>
    </subcellularLocation>
</comment>
<dbReference type="GO" id="GO:0005886">
    <property type="term" value="C:plasma membrane"/>
    <property type="evidence" value="ECO:0007669"/>
    <property type="project" value="TreeGrafter"/>
</dbReference>
<dbReference type="CDD" id="cd04590">
    <property type="entry name" value="CBS_pair_CorC_HlyC_assoc"/>
    <property type="match status" value="1"/>
</dbReference>
<dbReference type="SUPFAM" id="SSF54631">
    <property type="entry name" value="CBS-domain pair"/>
    <property type="match status" value="1"/>
</dbReference>
<evidence type="ECO:0000259" key="11">
    <source>
        <dbReference type="PROSITE" id="PS51846"/>
    </source>
</evidence>
<dbReference type="InterPro" id="IPR044751">
    <property type="entry name" value="Ion_transp-like_CBS"/>
</dbReference>
<evidence type="ECO:0000256" key="3">
    <source>
        <dbReference type="ARBA" id="ARBA00022737"/>
    </source>
</evidence>
<dbReference type="EMBL" id="QGKL01000029">
    <property type="protein sequence ID" value="PWQ96250.1"/>
    <property type="molecule type" value="Genomic_DNA"/>
</dbReference>
<keyword evidence="5 7" id="KW-0129">CBS domain</keyword>
<dbReference type="OrthoDB" id="9797674at2"/>
<feature type="domain" description="CNNM transmembrane" evidence="11">
    <location>
        <begin position="1"/>
        <end position="184"/>
    </location>
</feature>
<organism evidence="12 13">
    <name type="scientific">Leucothrix arctica</name>
    <dbReference type="NCBI Taxonomy" id="1481894"/>
    <lineage>
        <taxon>Bacteria</taxon>
        <taxon>Pseudomonadati</taxon>
        <taxon>Pseudomonadota</taxon>
        <taxon>Gammaproteobacteria</taxon>
        <taxon>Thiotrichales</taxon>
        <taxon>Thiotrichaceae</taxon>
        <taxon>Leucothrix</taxon>
    </lineage>
</organism>
<evidence type="ECO:0000256" key="6">
    <source>
        <dbReference type="ARBA" id="ARBA00023136"/>
    </source>
</evidence>
<dbReference type="Proteomes" id="UP000245506">
    <property type="component" value="Unassembled WGS sequence"/>
</dbReference>
<evidence type="ECO:0000256" key="5">
    <source>
        <dbReference type="ARBA" id="ARBA00023122"/>
    </source>
</evidence>
<keyword evidence="2 8" id="KW-0812">Transmembrane</keyword>
<feature type="transmembrane region" description="Helical" evidence="9">
    <location>
        <begin position="91"/>
        <end position="112"/>
    </location>
</feature>
<dbReference type="RefSeq" id="WP_109823222.1">
    <property type="nucleotide sequence ID" value="NZ_QGKL01000029.1"/>
</dbReference>
<feature type="transmembrane region" description="Helical" evidence="9">
    <location>
        <begin position="132"/>
        <end position="149"/>
    </location>
</feature>
<name>A0A317CIU5_9GAMM</name>
<dbReference type="PROSITE" id="PS51371">
    <property type="entry name" value="CBS"/>
    <property type="match status" value="1"/>
</dbReference>
<evidence type="ECO:0000259" key="10">
    <source>
        <dbReference type="PROSITE" id="PS51371"/>
    </source>
</evidence>
<dbReference type="InterPro" id="IPR046342">
    <property type="entry name" value="CBS_dom_sf"/>
</dbReference>
<dbReference type="Gene3D" id="3.10.580.10">
    <property type="entry name" value="CBS-domain"/>
    <property type="match status" value="1"/>
</dbReference>
<evidence type="ECO:0000256" key="1">
    <source>
        <dbReference type="ARBA" id="ARBA00004141"/>
    </source>
</evidence>
<dbReference type="InterPro" id="IPR000644">
    <property type="entry name" value="CBS_dom"/>
</dbReference>
<keyword evidence="4 8" id="KW-1133">Transmembrane helix</keyword>
<dbReference type="AlphaFoldDB" id="A0A317CIU5"/>
<gene>
    <name evidence="12" type="ORF">DKT75_09670</name>
</gene>
<evidence type="ECO:0000313" key="12">
    <source>
        <dbReference type="EMBL" id="PWQ96250.1"/>
    </source>
</evidence>
<dbReference type="PANTHER" id="PTHR22777:SF4">
    <property type="entry name" value="UPF0053 PROTEIN SLL1254"/>
    <property type="match status" value="1"/>
</dbReference>
<dbReference type="Pfam" id="PF00571">
    <property type="entry name" value="CBS"/>
    <property type="match status" value="1"/>
</dbReference>
<evidence type="ECO:0000313" key="13">
    <source>
        <dbReference type="Proteomes" id="UP000245506"/>
    </source>
</evidence>
<dbReference type="InterPro" id="IPR002550">
    <property type="entry name" value="CNNM"/>
</dbReference>
<dbReference type="PROSITE" id="PS51846">
    <property type="entry name" value="CNNM"/>
    <property type="match status" value="1"/>
</dbReference>
<reference evidence="12 13" key="1">
    <citation type="submission" date="2018-05" db="EMBL/GenBank/DDBJ databases">
        <title>Leucothrix arctica sp. nov., isolated from Arctic seawater.</title>
        <authorList>
            <person name="Choi A."/>
            <person name="Baek K."/>
        </authorList>
    </citation>
    <scope>NUCLEOTIDE SEQUENCE [LARGE SCALE GENOMIC DNA]</scope>
    <source>
        <strain evidence="12 13">IMCC9719</strain>
    </source>
</reference>
<accession>A0A317CIU5</accession>
<evidence type="ECO:0000256" key="8">
    <source>
        <dbReference type="PROSITE-ProRule" id="PRU01193"/>
    </source>
</evidence>
<keyword evidence="6 8" id="KW-0472">Membrane</keyword>
<proteinExistence type="predicted"/>
<dbReference type="Pfam" id="PF01595">
    <property type="entry name" value="CNNM"/>
    <property type="match status" value="1"/>
</dbReference>
<keyword evidence="13" id="KW-1185">Reference proteome</keyword>